<name>V4A7T1_LOTGI</name>
<evidence type="ECO:0000256" key="1">
    <source>
        <dbReference type="ARBA" id="ARBA00022734"/>
    </source>
</evidence>
<dbReference type="Proteomes" id="UP000030746">
    <property type="component" value="Unassembled WGS sequence"/>
</dbReference>
<dbReference type="InterPro" id="IPR000922">
    <property type="entry name" value="Lectin_gal-bd_dom"/>
</dbReference>
<dbReference type="STRING" id="225164.V4A7T1"/>
<dbReference type="FunFam" id="2.60.120.740:FF:000003">
    <property type="entry name" value="Protein eva-1 homolog C"/>
    <property type="match status" value="1"/>
</dbReference>
<gene>
    <name evidence="4" type="ORF">LOTGIDRAFT_106176</name>
</gene>
<dbReference type="GO" id="GO:0030246">
    <property type="term" value="F:carbohydrate binding"/>
    <property type="evidence" value="ECO:0007669"/>
    <property type="project" value="UniProtKB-KW"/>
</dbReference>
<dbReference type="Pfam" id="PF02140">
    <property type="entry name" value="SUEL_Lectin"/>
    <property type="match status" value="2"/>
</dbReference>
<feature type="domain" description="SUEL-type lectin" evidence="3">
    <location>
        <begin position="1"/>
        <end position="52"/>
    </location>
</feature>
<dbReference type="PROSITE" id="PS50228">
    <property type="entry name" value="SUEL_LECTIN"/>
    <property type="match status" value="2"/>
</dbReference>
<dbReference type="KEGG" id="lgi:LOTGIDRAFT_106176"/>
<dbReference type="GeneID" id="20230073"/>
<proteinExistence type="predicted"/>
<dbReference type="PANTHER" id="PTHR46780">
    <property type="entry name" value="PROTEIN EVA-1"/>
    <property type="match status" value="1"/>
</dbReference>
<feature type="domain" description="SUEL-type lectin" evidence="3">
    <location>
        <begin position="61"/>
        <end position="151"/>
    </location>
</feature>
<sequence>MRNDYFSFFYFQVLLDKCENLNKCHLVAGTETFQQDPCPDTSKYLEVHYQCRPNEFTSESVCEGEEMRLWCKRSSRIAIYSAMFGRTPNDTSRCQSNKQGFIDCKAKNVVEEVTKRCHGKKQCYIEAEEYIFGNPCPSGINKYLNITYICGKLHFFIHLH</sequence>
<dbReference type="HOGENOM" id="CLU_050537_1_0_1"/>
<dbReference type="CDD" id="cd22829">
    <property type="entry name" value="Gal_Rha_Lectin_EVA1_EVA1C_rpt2"/>
    <property type="match status" value="1"/>
</dbReference>
<accession>V4A7T1</accession>
<keyword evidence="5" id="KW-1185">Reference proteome</keyword>
<evidence type="ECO:0000256" key="2">
    <source>
        <dbReference type="ARBA" id="ARBA00022737"/>
    </source>
</evidence>
<reference evidence="4 5" key="1">
    <citation type="journal article" date="2013" name="Nature">
        <title>Insights into bilaterian evolution from three spiralian genomes.</title>
        <authorList>
            <person name="Simakov O."/>
            <person name="Marletaz F."/>
            <person name="Cho S.J."/>
            <person name="Edsinger-Gonzales E."/>
            <person name="Havlak P."/>
            <person name="Hellsten U."/>
            <person name="Kuo D.H."/>
            <person name="Larsson T."/>
            <person name="Lv J."/>
            <person name="Arendt D."/>
            <person name="Savage R."/>
            <person name="Osoegawa K."/>
            <person name="de Jong P."/>
            <person name="Grimwood J."/>
            <person name="Chapman J.A."/>
            <person name="Shapiro H."/>
            <person name="Aerts A."/>
            <person name="Otillar R.P."/>
            <person name="Terry A.Y."/>
            <person name="Boore J.L."/>
            <person name="Grigoriev I.V."/>
            <person name="Lindberg D.R."/>
            <person name="Seaver E.C."/>
            <person name="Weisblat D.A."/>
            <person name="Putnam N.H."/>
            <person name="Rokhsar D.S."/>
        </authorList>
    </citation>
    <scope>NUCLEOTIDE SEQUENCE [LARGE SCALE GENOMIC DNA]</scope>
</reference>
<evidence type="ECO:0000313" key="5">
    <source>
        <dbReference type="Proteomes" id="UP000030746"/>
    </source>
</evidence>
<dbReference type="RefSeq" id="XP_009060354.1">
    <property type="nucleotide sequence ID" value="XM_009062106.1"/>
</dbReference>
<dbReference type="InterPro" id="IPR043159">
    <property type="entry name" value="Lectin_gal-bd_sf"/>
</dbReference>
<dbReference type="CTD" id="20230073"/>
<dbReference type="AlphaFoldDB" id="V4A7T1"/>
<dbReference type="OMA" id="CEINANV"/>
<dbReference type="Gene3D" id="2.60.120.740">
    <property type="match status" value="2"/>
</dbReference>
<evidence type="ECO:0000259" key="3">
    <source>
        <dbReference type="PROSITE" id="PS50228"/>
    </source>
</evidence>
<dbReference type="OrthoDB" id="5970528at2759"/>
<keyword evidence="1" id="KW-0430">Lectin</keyword>
<evidence type="ECO:0000313" key="4">
    <source>
        <dbReference type="EMBL" id="ESO89326.1"/>
    </source>
</evidence>
<dbReference type="EMBL" id="KB202619">
    <property type="protein sequence ID" value="ESO89326.1"/>
    <property type="molecule type" value="Genomic_DNA"/>
</dbReference>
<protein>
    <recommendedName>
        <fullName evidence="3">SUEL-type lectin domain-containing protein</fullName>
    </recommendedName>
</protein>
<keyword evidence="2" id="KW-0677">Repeat</keyword>
<organism evidence="4 5">
    <name type="scientific">Lottia gigantea</name>
    <name type="common">Giant owl limpet</name>
    <dbReference type="NCBI Taxonomy" id="225164"/>
    <lineage>
        <taxon>Eukaryota</taxon>
        <taxon>Metazoa</taxon>
        <taxon>Spiralia</taxon>
        <taxon>Lophotrochozoa</taxon>
        <taxon>Mollusca</taxon>
        <taxon>Gastropoda</taxon>
        <taxon>Patellogastropoda</taxon>
        <taxon>Lottioidea</taxon>
        <taxon>Lottiidae</taxon>
        <taxon>Lottia</taxon>
    </lineage>
</organism>